<gene>
    <name evidence="1" type="ORF">A2074_05330</name>
</gene>
<reference evidence="1 2" key="1">
    <citation type="journal article" date="2016" name="Nat. Commun.">
        <title>Thousands of microbial genomes shed light on interconnected biogeochemical processes in an aquifer system.</title>
        <authorList>
            <person name="Anantharaman K."/>
            <person name="Brown C.T."/>
            <person name="Hug L.A."/>
            <person name="Sharon I."/>
            <person name="Castelle C.J."/>
            <person name="Probst A.J."/>
            <person name="Thomas B.C."/>
            <person name="Singh A."/>
            <person name="Wilkins M.J."/>
            <person name="Karaoz U."/>
            <person name="Brodie E.L."/>
            <person name="Williams K.H."/>
            <person name="Hubbard S.S."/>
            <person name="Banfield J.F."/>
        </authorList>
    </citation>
    <scope>NUCLEOTIDE SEQUENCE [LARGE SCALE GENOMIC DNA]</scope>
</reference>
<proteinExistence type="predicted"/>
<evidence type="ECO:0000313" key="1">
    <source>
        <dbReference type="EMBL" id="OFW32816.1"/>
    </source>
</evidence>
<accession>A0A1F2UP24</accession>
<protein>
    <submittedName>
        <fullName evidence="1">Uncharacterized protein</fullName>
    </submittedName>
</protein>
<dbReference type="Proteomes" id="UP000178086">
    <property type="component" value="Unassembled WGS sequence"/>
</dbReference>
<dbReference type="EMBL" id="MELI01000084">
    <property type="protein sequence ID" value="OFW32816.1"/>
    <property type="molecule type" value="Genomic_DNA"/>
</dbReference>
<sequence>MKRKKIPFLDPFSKDAKKRWDKIPKWARAKIVDNVYCGKCMGAVSIVLETAKMQNANLILRGKCKTCGHEVCSLVEPERD</sequence>
<evidence type="ECO:0000313" key="2">
    <source>
        <dbReference type="Proteomes" id="UP000178086"/>
    </source>
</evidence>
<comment type="caution">
    <text evidence="1">The sequence shown here is derived from an EMBL/GenBank/DDBJ whole genome shotgun (WGS) entry which is preliminary data.</text>
</comment>
<organism evidence="1 2">
    <name type="scientific">Candidatus Aquicultor primus</name>
    <dbReference type="NCBI Taxonomy" id="1797195"/>
    <lineage>
        <taxon>Bacteria</taxon>
        <taxon>Bacillati</taxon>
        <taxon>Actinomycetota</taxon>
        <taxon>Candidatus Aquicultoria</taxon>
        <taxon>Candidatus Aquicultorales</taxon>
        <taxon>Candidatus Aquicultoraceae</taxon>
        <taxon>Candidatus Aquicultor</taxon>
    </lineage>
</organism>
<name>A0A1F2UP24_9ACTN</name>
<dbReference type="AlphaFoldDB" id="A0A1F2UP24"/>